<dbReference type="PROSITE" id="PS51085">
    <property type="entry name" value="2FE2S_FER_2"/>
    <property type="match status" value="1"/>
</dbReference>
<feature type="region of interest" description="Disordered" evidence="7">
    <location>
        <begin position="55"/>
        <end position="79"/>
    </location>
</feature>
<evidence type="ECO:0000256" key="3">
    <source>
        <dbReference type="ARBA" id="ARBA00022723"/>
    </source>
</evidence>
<reference evidence="11" key="1">
    <citation type="submission" date="2021-01" db="EMBL/GenBank/DDBJ databases">
        <authorList>
            <person name="Corre E."/>
            <person name="Pelletier E."/>
            <person name="Niang G."/>
            <person name="Scheremetjew M."/>
            <person name="Finn R."/>
            <person name="Kale V."/>
            <person name="Holt S."/>
            <person name="Cochrane G."/>
            <person name="Meng A."/>
            <person name="Brown T."/>
            <person name="Cohen L."/>
        </authorList>
    </citation>
    <scope>NUCLEOTIDE SEQUENCE</scope>
    <source>
        <strain evidence="11">CCMP3107</strain>
    </source>
</reference>
<evidence type="ECO:0000259" key="9">
    <source>
        <dbReference type="PROSITE" id="PS50106"/>
    </source>
</evidence>
<dbReference type="GO" id="GO:0046872">
    <property type="term" value="F:metal ion binding"/>
    <property type="evidence" value="ECO:0007669"/>
    <property type="project" value="UniProtKB-KW"/>
</dbReference>
<comment type="cofactor">
    <cofactor evidence="6">
        <name>[2Fe-2S] cluster</name>
        <dbReference type="ChEBI" id="CHEBI:190135"/>
    </cofactor>
</comment>
<keyword evidence="2" id="KW-0001">2Fe-2S</keyword>
<dbReference type="Pfam" id="PF00595">
    <property type="entry name" value="PDZ"/>
    <property type="match status" value="1"/>
</dbReference>
<dbReference type="PROSITE" id="PS50106">
    <property type="entry name" value="PDZ"/>
    <property type="match status" value="1"/>
</dbReference>
<dbReference type="InterPro" id="IPR012675">
    <property type="entry name" value="Beta-grasp_dom_sf"/>
</dbReference>
<organism evidence="11">
    <name type="scientific">Heterosigma akashiwo</name>
    <name type="common">Chromophytic alga</name>
    <name type="synonym">Heterosigma carterae</name>
    <dbReference type="NCBI Taxonomy" id="2829"/>
    <lineage>
        <taxon>Eukaryota</taxon>
        <taxon>Sar</taxon>
        <taxon>Stramenopiles</taxon>
        <taxon>Ochrophyta</taxon>
        <taxon>Raphidophyceae</taxon>
        <taxon>Chattonellales</taxon>
        <taxon>Chattonellaceae</taxon>
        <taxon>Heterosigma</taxon>
    </lineage>
</organism>
<dbReference type="SUPFAM" id="SSF50156">
    <property type="entry name" value="PDZ domain-like"/>
    <property type="match status" value="1"/>
</dbReference>
<feature type="domain" description="2Fe-2S ferredoxin-type" evidence="10">
    <location>
        <begin position="180"/>
        <end position="284"/>
    </location>
</feature>
<evidence type="ECO:0008006" key="12">
    <source>
        <dbReference type="Google" id="ProtNLM"/>
    </source>
</evidence>
<dbReference type="SUPFAM" id="SSF54292">
    <property type="entry name" value="2Fe-2S ferredoxin-like"/>
    <property type="match status" value="1"/>
</dbReference>
<dbReference type="EMBL" id="HBIU01059775">
    <property type="protein sequence ID" value="CAE0652675.1"/>
    <property type="molecule type" value="Transcribed_RNA"/>
</dbReference>
<evidence type="ECO:0000256" key="2">
    <source>
        <dbReference type="ARBA" id="ARBA00022714"/>
    </source>
</evidence>
<dbReference type="InterPro" id="IPR036010">
    <property type="entry name" value="2Fe-2S_ferredoxin-like_sf"/>
</dbReference>
<keyword evidence="5" id="KW-0411">Iron-sulfur</keyword>
<dbReference type="InterPro" id="IPR036034">
    <property type="entry name" value="PDZ_sf"/>
</dbReference>
<evidence type="ECO:0000256" key="8">
    <source>
        <dbReference type="SAM" id="SignalP"/>
    </source>
</evidence>
<comment type="similarity">
    <text evidence="1">Belongs to the adrenodoxin/putidaredoxin family.</text>
</comment>
<accession>A0A6S9LXT1</accession>
<feature type="signal peptide" evidence="8">
    <location>
        <begin position="1"/>
        <end position="20"/>
    </location>
</feature>
<dbReference type="InterPro" id="IPR001055">
    <property type="entry name" value="Adrenodoxin-like"/>
</dbReference>
<proteinExistence type="inferred from homology"/>
<dbReference type="GO" id="GO:0140647">
    <property type="term" value="P:P450-containing electron transport chain"/>
    <property type="evidence" value="ECO:0007669"/>
    <property type="project" value="InterPro"/>
</dbReference>
<dbReference type="InterPro" id="IPR001041">
    <property type="entry name" value="2Fe-2S_ferredoxin-type"/>
</dbReference>
<evidence type="ECO:0000256" key="5">
    <source>
        <dbReference type="ARBA" id="ARBA00023014"/>
    </source>
</evidence>
<sequence length="291" mass="31649">MQLSLLFLSAFVLQFLVIDAFSVASSSLTRARSTQSGVNKKSETRFISAGPHSLVHKATDDDDARPEEEGAKVREDEGEDDPRLYNINLSRATGIDWGTDLSFRWVYVMNIEPGGAADLTDQIKKGHQLIAVNGQSVLGASFDLAMGALAAADGREVGLTFFRGTREELQEATVGSTGPSTITLTVREKGEGPEKIITAPAGANLRDVLIANNINVYQSITRWTNCKGKQLCGTCIVNVAEGFDNTSRRGIDEASTLRDNPPTYRLSCVTNMHGDLTVETYPEIGAYQWTR</sequence>
<evidence type="ECO:0000256" key="6">
    <source>
        <dbReference type="ARBA" id="ARBA00034078"/>
    </source>
</evidence>
<dbReference type="GO" id="GO:0009055">
    <property type="term" value="F:electron transfer activity"/>
    <property type="evidence" value="ECO:0007669"/>
    <property type="project" value="TreeGrafter"/>
</dbReference>
<dbReference type="InterPro" id="IPR001478">
    <property type="entry name" value="PDZ"/>
</dbReference>
<dbReference type="SMART" id="SM00228">
    <property type="entry name" value="PDZ"/>
    <property type="match status" value="1"/>
</dbReference>
<dbReference type="Gene3D" id="3.10.20.30">
    <property type="match status" value="1"/>
</dbReference>
<protein>
    <recommendedName>
        <fullName evidence="12">2Fe-2S ferredoxin-type domain-containing protein</fullName>
    </recommendedName>
</protein>
<dbReference type="GO" id="GO:0051537">
    <property type="term" value="F:2 iron, 2 sulfur cluster binding"/>
    <property type="evidence" value="ECO:0007669"/>
    <property type="project" value="UniProtKB-KW"/>
</dbReference>
<evidence type="ECO:0000259" key="10">
    <source>
        <dbReference type="PROSITE" id="PS51085"/>
    </source>
</evidence>
<evidence type="ECO:0000256" key="4">
    <source>
        <dbReference type="ARBA" id="ARBA00023004"/>
    </source>
</evidence>
<dbReference type="CDD" id="cd00207">
    <property type="entry name" value="fer2"/>
    <property type="match status" value="1"/>
</dbReference>
<evidence type="ECO:0000256" key="1">
    <source>
        <dbReference type="ARBA" id="ARBA00010914"/>
    </source>
</evidence>
<feature type="chain" id="PRO_5030159623" description="2Fe-2S ferredoxin-type domain-containing protein" evidence="8">
    <location>
        <begin position="21"/>
        <end position="291"/>
    </location>
</feature>
<dbReference type="AlphaFoldDB" id="A0A6S9LXT1"/>
<keyword evidence="4" id="KW-0408">Iron</keyword>
<feature type="domain" description="PDZ" evidence="9">
    <location>
        <begin position="86"/>
        <end position="149"/>
    </location>
</feature>
<keyword evidence="8" id="KW-0732">Signal</keyword>
<dbReference type="GO" id="GO:0005739">
    <property type="term" value="C:mitochondrion"/>
    <property type="evidence" value="ECO:0007669"/>
    <property type="project" value="TreeGrafter"/>
</dbReference>
<name>A0A6S9LXT1_HETAK</name>
<evidence type="ECO:0000256" key="7">
    <source>
        <dbReference type="SAM" id="MobiDB-lite"/>
    </source>
</evidence>
<dbReference type="Gene3D" id="2.30.42.10">
    <property type="match status" value="1"/>
</dbReference>
<dbReference type="PANTHER" id="PTHR23426">
    <property type="entry name" value="FERREDOXIN/ADRENODOXIN"/>
    <property type="match status" value="1"/>
</dbReference>
<dbReference type="PANTHER" id="PTHR23426:SF65">
    <property type="entry name" value="FERREDOXIN-2, MITOCHONDRIAL"/>
    <property type="match status" value="1"/>
</dbReference>
<evidence type="ECO:0000313" key="11">
    <source>
        <dbReference type="EMBL" id="CAE0652675.1"/>
    </source>
</evidence>
<keyword evidence="3" id="KW-0479">Metal-binding</keyword>
<gene>
    <name evidence="11" type="ORF">HAKA00212_LOCUS25884</name>
</gene>